<evidence type="ECO:0000313" key="9">
    <source>
        <dbReference type="EMBL" id="QDC35981.1"/>
    </source>
</evidence>
<feature type="binding site" evidence="7">
    <location>
        <position position="174"/>
    </location>
    <ligand>
        <name>glyoxylate</name>
        <dbReference type="ChEBI" id="CHEBI:36655"/>
    </ligand>
</feature>
<evidence type="ECO:0000256" key="6">
    <source>
        <dbReference type="PIRSR" id="PIRSR000138-1"/>
    </source>
</evidence>
<dbReference type="PROSITE" id="PS00557">
    <property type="entry name" value="FMN_HYDROXY_ACID_DH_1"/>
    <property type="match status" value="1"/>
</dbReference>
<feature type="binding site" evidence="7">
    <location>
        <position position="261"/>
    </location>
    <ligand>
        <name>FMN</name>
        <dbReference type="ChEBI" id="CHEBI:58210"/>
    </ligand>
</feature>
<dbReference type="RefSeq" id="WP_103000989.1">
    <property type="nucleotide sequence ID" value="NZ_CP041016.1"/>
</dbReference>
<evidence type="ECO:0000313" key="10">
    <source>
        <dbReference type="Proteomes" id="UP000311469"/>
    </source>
</evidence>
<dbReference type="Gene3D" id="3.20.20.70">
    <property type="entry name" value="Aldolase class I"/>
    <property type="match status" value="1"/>
</dbReference>
<evidence type="ECO:0000256" key="4">
    <source>
        <dbReference type="ARBA" id="ARBA00023002"/>
    </source>
</evidence>
<dbReference type="InterPro" id="IPR012133">
    <property type="entry name" value="Alpha-hydoxy_acid_DH_FMN"/>
</dbReference>
<feature type="binding site" evidence="7">
    <location>
        <position position="165"/>
    </location>
    <ligand>
        <name>FMN</name>
        <dbReference type="ChEBI" id="CHEBI:58210"/>
    </ligand>
</feature>
<evidence type="ECO:0000256" key="3">
    <source>
        <dbReference type="ARBA" id="ARBA00022643"/>
    </source>
</evidence>
<dbReference type="GO" id="GO:0010181">
    <property type="term" value="F:FMN binding"/>
    <property type="evidence" value="ECO:0007669"/>
    <property type="project" value="InterPro"/>
</dbReference>
<dbReference type="InterPro" id="IPR008259">
    <property type="entry name" value="FMN_hydac_DH_AS"/>
</dbReference>
<dbReference type="InterPro" id="IPR000262">
    <property type="entry name" value="FMN-dep_DH"/>
</dbReference>
<dbReference type="GO" id="GO:0016614">
    <property type="term" value="F:oxidoreductase activity, acting on CH-OH group of donors"/>
    <property type="evidence" value="ECO:0007669"/>
    <property type="project" value="UniProtKB-ARBA"/>
</dbReference>
<dbReference type="SUPFAM" id="SSF51395">
    <property type="entry name" value="FMN-linked oxidoreductases"/>
    <property type="match status" value="1"/>
</dbReference>
<feature type="binding site" evidence="7">
    <location>
        <position position="284"/>
    </location>
    <ligand>
        <name>FMN</name>
        <dbReference type="ChEBI" id="CHEBI:58210"/>
    </ligand>
</feature>
<dbReference type="EMBL" id="CP041016">
    <property type="protein sequence ID" value="QDC35981.1"/>
    <property type="molecule type" value="Genomic_DNA"/>
</dbReference>
<dbReference type="PANTHER" id="PTHR10578:SF107">
    <property type="entry name" value="2-HYDROXYACID OXIDASE 1"/>
    <property type="match status" value="1"/>
</dbReference>
<feature type="domain" description="FMN hydroxy acid dehydrogenase" evidence="8">
    <location>
        <begin position="8"/>
        <end position="391"/>
    </location>
</feature>
<feature type="binding site" evidence="7">
    <location>
        <position position="289"/>
    </location>
    <ligand>
        <name>glyoxylate</name>
        <dbReference type="ChEBI" id="CHEBI:36655"/>
    </ligand>
</feature>
<evidence type="ECO:0000256" key="7">
    <source>
        <dbReference type="PIRSR" id="PIRSR000138-2"/>
    </source>
</evidence>
<reference evidence="9 10" key="1">
    <citation type="submission" date="2019-06" db="EMBL/GenBank/DDBJ databases">
        <title>Genome organization and adaptive potential of archetypical organophosphate degarding Sphingobium fuliginis ATCC 27551.</title>
        <authorList>
            <person name="Sarwar A."/>
            <person name="Parthasarathy S."/>
            <person name="Singh C."/>
            <person name="Siddavattam D."/>
        </authorList>
    </citation>
    <scope>NUCLEOTIDE SEQUENCE [LARGE SCALE GENOMIC DNA]</scope>
    <source>
        <strain evidence="9 10">ATCC 27551</strain>
    </source>
</reference>
<feature type="binding site" evidence="7">
    <location>
        <begin position="340"/>
        <end position="341"/>
    </location>
    <ligand>
        <name>FMN</name>
        <dbReference type="ChEBI" id="CHEBI:58210"/>
    </ligand>
</feature>
<dbReference type="CDD" id="cd02809">
    <property type="entry name" value="alpha_hydroxyacid_oxid_FMN"/>
    <property type="match status" value="1"/>
</dbReference>
<feature type="binding site" evidence="7">
    <location>
        <position position="137"/>
    </location>
    <ligand>
        <name>FMN</name>
        <dbReference type="ChEBI" id="CHEBI:58210"/>
    </ligand>
</feature>
<evidence type="ECO:0000256" key="5">
    <source>
        <dbReference type="ARBA" id="ARBA00024042"/>
    </source>
</evidence>
<name>A0A5B8CGX8_SPHSA</name>
<keyword evidence="4" id="KW-0560">Oxidoreductase</keyword>
<keyword evidence="3 7" id="KW-0288">FMN</keyword>
<keyword evidence="2 7" id="KW-0285">Flavoprotein</keyword>
<dbReference type="FunFam" id="3.20.20.70:FF:000029">
    <property type="entry name" value="L-lactate dehydrogenase"/>
    <property type="match status" value="1"/>
</dbReference>
<sequence length="400" mass="44155">MAFRYAWRDFSALQNIEDYRKRARRILPDMIWTYVESGAGDHLTRLDNEAAFTRWKLRQRCLTGQAAPSLGTIMCGVDVSLPVALAPTGLAGASHWSGDVAAARAAEAAGTRLALSTASCYSIEEVAQATKSNHWFQLYPFADRPVASWLMRRASDAGYGALIVTVDVPVPGNREGERRAGIGMPTVLTPARILDIARRPRWMANALLHRRNVPVHYVEAERLRFDGAAGARQAWRAMQQDLGWDDLRWMRDQWRGRFYIKGILDADDAEKAIDLVGADGIVVSNHGGRQLDRAMASIDALPAISDRIGGRAEIYLDGGVRRAADIVTALCLGATGVFLGRPYLYGLAVAGEKGVGEIIELLRSDLHRTLILMGCRSVRDLDRSWILKTGEEVPPIRHRG</sequence>
<protein>
    <submittedName>
        <fullName evidence="9">Alpha-hydroxy-acid oxidizing protein</fullName>
    </submittedName>
</protein>
<feature type="binding site" evidence="7">
    <location>
        <begin position="317"/>
        <end position="321"/>
    </location>
    <ligand>
        <name>FMN</name>
        <dbReference type="ChEBI" id="CHEBI:58210"/>
    </ligand>
</feature>
<evidence type="ECO:0000256" key="1">
    <source>
        <dbReference type="ARBA" id="ARBA00001917"/>
    </source>
</evidence>
<feature type="binding site" evidence="7">
    <location>
        <position position="286"/>
    </location>
    <ligand>
        <name>glyoxylate</name>
        <dbReference type="ChEBI" id="CHEBI:36655"/>
    </ligand>
</feature>
<accession>A0A5B8CGX8</accession>
<gene>
    <name evidence="9" type="ORF">FIL70_00720</name>
</gene>
<organism evidence="9 10">
    <name type="scientific">Sphingobium fuliginis ATCC 27551</name>
    <dbReference type="NCBI Taxonomy" id="1208342"/>
    <lineage>
        <taxon>Bacteria</taxon>
        <taxon>Pseudomonadati</taxon>
        <taxon>Pseudomonadota</taxon>
        <taxon>Alphaproteobacteria</taxon>
        <taxon>Sphingomonadales</taxon>
        <taxon>Sphingomonadaceae</taxon>
        <taxon>Sphingobium</taxon>
    </lineage>
</organism>
<feature type="binding site" evidence="7">
    <location>
        <begin position="87"/>
        <end position="89"/>
    </location>
    <ligand>
        <name>FMN</name>
        <dbReference type="ChEBI" id="CHEBI:58210"/>
    </ligand>
</feature>
<proteinExistence type="inferred from homology"/>
<dbReference type="Pfam" id="PF01070">
    <property type="entry name" value="FMN_dh"/>
    <property type="match status" value="1"/>
</dbReference>
<dbReference type="PIRSF" id="PIRSF000138">
    <property type="entry name" value="Al-hdrx_acd_dh"/>
    <property type="match status" value="1"/>
</dbReference>
<comment type="cofactor">
    <cofactor evidence="1">
        <name>FMN</name>
        <dbReference type="ChEBI" id="CHEBI:58210"/>
    </cofactor>
</comment>
<comment type="similarity">
    <text evidence="5">Belongs to the FMN-dependent alpha-hydroxy acid dehydrogenase family.</text>
</comment>
<dbReference type="KEGG" id="sufl:FIL70_00720"/>
<dbReference type="PROSITE" id="PS51349">
    <property type="entry name" value="FMN_HYDROXY_ACID_DH_2"/>
    <property type="match status" value="1"/>
</dbReference>
<feature type="binding site" evidence="7">
    <location>
        <position position="139"/>
    </location>
    <ligand>
        <name>glyoxylate</name>
        <dbReference type="ChEBI" id="CHEBI:36655"/>
    </ligand>
</feature>
<feature type="binding site" evidence="7">
    <location>
        <position position="116"/>
    </location>
    <ligand>
        <name>FMN</name>
        <dbReference type="ChEBI" id="CHEBI:58210"/>
    </ligand>
</feature>
<dbReference type="AlphaFoldDB" id="A0A5B8CGX8"/>
<dbReference type="Proteomes" id="UP000311469">
    <property type="component" value="Chromosome cSF1"/>
</dbReference>
<feature type="binding site" evidence="7">
    <location>
        <position position="34"/>
    </location>
    <ligand>
        <name>glyoxylate</name>
        <dbReference type="ChEBI" id="CHEBI:36655"/>
    </ligand>
</feature>
<dbReference type="InterPro" id="IPR013785">
    <property type="entry name" value="Aldolase_TIM"/>
</dbReference>
<evidence type="ECO:0000259" key="8">
    <source>
        <dbReference type="PROSITE" id="PS51349"/>
    </source>
</evidence>
<dbReference type="PANTHER" id="PTHR10578">
    <property type="entry name" value="S -2-HYDROXY-ACID OXIDASE-RELATED"/>
    <property type="match status" value="1"/>
</dbReference>
<dbReference type="InterPro" id="IPR037396">
    <property type="entry name" value="FMN_HAD"/>
</dbReference>
<feature type="active site" description="Proton acceptor" evidence="6">
    <location>
        <position position="286"/>
    </location>
</feature>
<evidence type="ECO:0000256" key="2">
    <source>
        <dbReference type="ARBA" id="ARBA00022630"/>
    </source>
</evidence>